<dbReference type="InterPro" id="IPR017918">
    <property type="entry name" value="N-reg_PII_CS"/>
</dbReference>
<dbReference type="EMBL" id="AP018449">
    <property type="protein sequence ID" value="BBB92330.1"/>
    <property type="molecule type" value="Genomic_DNA"/>
</dbReference>
<dbReference type="Pfam" id="PF00543">
    <property type="entry name" value="P-II"/>
    <property type="match status" value="1"/>
</dbReference>
<dbReference type="InterPro" id="IPR002187">
    <property type="entry name" value="N-reg_PII"/>
</dbReference>
<dbReference type="GO" id="GO:0030234">
    <property type="term" value="F:enzyme regulator activity"/>
    <property type="evidence" value="ECO:0007669"/>
    <property type="project" value="InterPro"/>
</dbReference>
<dbReference type="InterPro" id="IPR015867">
    <property type="entry name" value="N-reg_PII/ATP_PRibTrfase_C"/>
</dbReference>
<dbReference type="GO" id="GO:0006808">
    <property type="term" value="P:regulation of nitrogen utilization"/>
    <property type="evidence" value="ECO:0007669"/>
    <property type="project" value="InterPro"/>
</dbReference>
<dbReference type="AlphaFoldDB" id="A0A348AMN2"/>
<dbReference type="Gene3D" id="3.30.70.120">
    <property type="match status" value="1"/>
</dbReference>
<evidence type="ECO:0000256" key="1">
    <source>
        <dbReference type="PIRSR" id="PIRSR602187-50"/>
    </source>
</evidence>
<evidence type="ECO:0000313" key="3">
    <source>
        <dbReference type="EMBL" id="BBB92330.1"/>
    </source>
</evidence>
<comment type="similarity">
    <text evidence="2">Belongs to the P(II) protein family.</text>
</comment>
<dbReference type="InterPro" id="IPR011322">
    <property type="entry name" value="N-reg_PII-like_a/b"/>
</dbReference>
<dbReference type="KEGG" id="mana:MAMMFC1_03023"/>
<dbReference type="OrthoDB" id="9802729at2"/>
<dbReference type="Proteomes" id="UP000276437">
    <property type="component" value="Chromosome"/>
</dbReference>
<organism evidence="3 4">
    <name type="scientific">Methylomusa anaerophila</name>
    <dbReference type="NCBI Taxonomy" id="1930071"/>
    <lineage>
        <taxon>Bacteria</taxon>
        <taxon>Bacillati</taxon>
        <taxon>Bacillota</taxon>
        <taxon>Negativicutes</taxon>
        <taxon>Selenomonadales</taxon>
        <taxon>Sporomusaceae</taxon>
        <taxon>Methylomusa</taxon>
    </lineage>
</organism>
<evidence type="ECO:0000256" key="2">
    <source>
        <dbReference type="RuleBase" id="RU003936"/>
    </source>
</evidence>
<protein>
    <submittedName>
        <fullName evidence="3">Nitrogen regulatory protein P-II</fullName>
    </submittedName>
</protein>
<dbReference type="RefSeq" id="WP_126309233.1">
    <property type="nucleotide sequence ID" value="NZ_AP018449.1"/>
</dbReference>
<dbReference type="PROSITE" id="PS51343">
    <property type="entry name" value="PII_GLNB_DOM"/>
    <property type="match status" value="1"/>
</dbReference>
<dbReference type="GO" id="GO:0005524">
    <property type="term" value="F:ATP binding"/>
    <property type="evidence" value="ECO:0007669"/>
    <property type="project" value="TreeGrafter"/>
</dbReference>
<dbReference type="PRINTS" id="PR00340">
    <property type="entry name" value="PIIGLNB"/>
</dbReference>
<keyword evidence="4" id="KW-1185">Reference proteome</keyword>
<dbReference type="PROSITE" id="PS00638">
    <property type="entry name" value="PII_GLNB_CTER"/>
    <property type="match status" value="1"/>
</dbReference>
<feature type="modified residue" description="O-UMP-tyrosine" evidence="1">
    <location>
        <position position="51"/>
    </location>
</feature>
<reference evidence="3 4" key="1">
    <citation type="journal article" date="2018" name="Int. J. Syst. Evol. Microbiol.">
        <title>Methylomusa anaerophila gen. nov., sp. nov., an anaerobic methanol-utilizing bacterium isolated from a microbial fuel cell.</title>
        <authorList>
            <person name="Amano N."/>
            <person name="Yamamuro A."/>
            <person name="Miyahara M."/>
            <person name="Kouzuma A."/>
            <person name="Abe T."/>
            <person name="Watanabe K."/>
        </authorList>
    </citation>
    <scope>NUCLEOTIDE SEQUENCE [LARGE SCALE GENOMIC DNA]</scope>
    <source>
        <strain evidence="3 4">MMFC1</strain>
    </source>
</reference>
<dbReference type="PANTHER" id="PTHR30115">
    <property type="entry name" value="NITROGEN REGULATORY PROTEIN P-II"/>
    <property type="match status" value="1"/>
</dbReference>
<name>A0A348AMN2_9FIRM</name>
<proteinExistence type="inferred from homology"/>
<dbReference type="PANTHER" id="PTHR30115:SF11">
    <property type="entry name" value="NITROGEN REGULATORY PROTEIN P-II HOMOLOG"/>
    <property type="match status" value="1"/>
</dbReference>
<dbReference type="SUPFAM" id="SSF54913">
    <property type="entry name" value="GlnB-like"/>
    <property type="match status" value="1"/>
</dbReference>
<accession>A0A348AMN2</accession>
<dbReference type="SMART" id="SM00938">
    <property type="entry name" value="P-II"/>
    <property type="match status" value="1"/>
</dbReference>
<keyword evidence="1" id="KW-0597">Phosphoprotein</keyword>
<evidence type="ECO:0000313" key="4">
    <source>
        <dbReference type="Proteomes" id="UP000276437"/>
    </source>
</evidence>
<dbReference type="GO" id="GO:0005829">
    <property type="term" value="C:cytosol"/>
    <property type="evidence" value="ECO:0007669"/>
    <property type="project" value="TreeGrafter"/>
</dbReference>
<sequence length="112" mass="12370">MRKVEAIIRPHKLNEIKDGLSRLGIRGMTVSEVFGYGLQKGHIGIYRGKQYNINILPKVKIEIVALAADVDDIIDIIIKKGQTGEIGDGKIFVLPVEQVYRIRTGESGKAAL</sequence>
<gene>
    <name evidence="3" type="primary">glnB_6</name>
    <name evidence="3" type="ORF">MAMMFC1_03023</name>
</gene>